<reference evidence="1 2" key="1">
    <citation type="journal article" date="2019" name="Commun. Biol.">
        <title>The bagworm genome reveals a unique fibroin gene that provides high tensile strength.</title>
        <authorList>
            <person name="Kono N."/>
            <person name="Nakamura H."/>
            <person name="Ohtoshi R."/>
            <person name="Tomita M."/>
            <person name="Numata K."/>
            <person name="Arakawa K."/>
        </authorList>
    </citation>
    <scope>NUCLEOTIDE SEQUENCE [LARGE SCALE GENOMIC DNA]</scope>
</reference>
<protein>
    <submittedName>
        <fullName evidence="1">Uncharacterized protein</fullName>
    </submittedName>
</protein>
<dbReference type="AlphaFoldDB" id="A0A4C1YBK9"/>
<sequence length="100" mass="12318">MKVDRKEYRKEIFNLSKKIRKNIRRDRKTRRMKTLENYISRAGGTKKPFKELREHNKEWMPKYHRTSSRCNIQDIATNNFRLLYKEPSQPKEEVVPKGWH</sequence>
<gene>
    <name evidence="1" type="ORF">EVAR_43449_1</name>
</gene>
<dbReference type="EMBL" id="BGZK01001154">
    <property type="protein sequence ID" value="GBP72713.1"/>
    <property type="molecule type" value="Genomic_DNA"/>
</dbReference>
<evidence type="ECO:0000313" key="1">
    <source>
        <dbReference type="EMBL" id="GBP72713.1"/>
    </source>
</evidence>
<organism evidence="1 2">
    <name type="scientific">Eumeta variegata</name>
    <name type="common">Bagworm moth</name>
    <name type="synonym">Eumeta japonica</name>
    <dbReference type="NCBI Taxonomy" id="151549"/>
    <lineage>
        <taxon>Eukaryota</taxon>
        <taxon>Metazoa</taxon>
        <taxon>Ecdysozoa</taxon>
        <taxon>Arthropoda</taxon>
        <taxon>Hexapoda</taxon>
        <taxon>Insecta</taxon>
        <taxon>Pterygota</taxon>
        <taxon>Neoptera</taxon>
        <taxon>Endopterygota</taxon>
        <taxon>Lepidoptera</taxon>
        <taxon>Glossata</taxon>
        <taxon>Ditrysia</taxon>
        <taxon>Tineoidea</taxon>
        <taxon>Psychidae</taxon>
        <taxon>Oiketicinae</taxon>
        <taxon>Eumeta</taxon>
    </lineage>
</organism>
<dbReference type="Proteomes" id="UP000299102">
    <property type="component" value="Unassembled WGS sequence"/>
</dbReference>
<evidence type="ECO:0000313" key="2">
    <source>
        <dbReference type="Proteomes" id="UP000299102"/>
    </source>
</evidence>
<proteinExistence type="predicted"/>
<dbReference type="OrthoDB" id="410104at2759"/>
<keyword evidence="2" id="KW-1185">Reference proteome</keyword>
<accession>A0A4C1YBK9</accession>
<comment type="caution">
    <text evidence="1">The sequence shown here is derived from an EMBL/GenBank/DDBJ whole genome shotgun (WGS) entry which is preliminary data.</text>
</comment>
<name>A0A4C1YBK9_EUMVA</name>